<dbReference type="AlphaFoldDB" id="A0A7W6C762"/>
<reference evidence="2 3" key="1">
    <citation type="submission" date="2020-08" db="EMBL/GenBank/DDBJ databases">
        <title>Genomic Encyclopedia of Type Strains, Phase IV (KMG-IV): sequencing the most valuable type-strain genomes for metagenomic binning, comparative biology and taxonomic classification.</title>
        <authorList>
            <person name="Goeker M."/>
        </authorList>
    </citation>
    <scope>NUCLEOTIDE SEQUENCE [LARGE SCALE GENOMIC DNA]</scope>
    <source>
        <strain evidence="2 3">DSM 27568</strain>
    </source>
</reference>
<evidence type="ECO:0000313" key="2">
    <source>
        <dbReference type="EMBL" id="MBB3940796.1"/>
    </source>
</evidence>
<dbReference type="InterPro" id="IPR027275">
    <property type="entry name" value="PRC-brl_dom"/>
</dbReference>
<dbReference type="PANTHER" id="PTHR36505:SF1">
    <property type="entry name" value="BLR1072 PROTEIN"/>
    <property type="match status" value="1"/>
</dbReference>
<dbReference type="InterPro" id="IPR011033">
    <property type="entry name" value="PRC_barrel-like_sf"/>
</dbReference>
<evidence type="ECO:0000313" key="3">
    <source>
        <dbReference type="Proteomes" id="UP000561459"/>
    </source>
</evidence>
<organism evidence="2 3">
    <name type="scientific">Novosphingobium fluoreni</name>
    <dbReference type="NCBI Taxonomy" id="1391222"/>
    <lineage>
        <taxon>Bacteria</taxon>
        <taxon>Pseudomonadati</taxon>
        <taxon>Pseudomonadota</taxon>
        <taxon>Alphaproteobacteria</taxon>
        <taxon>Sphingomonadales</taxon>
        <taxon>Sphingomonadaceae</taxon>
        <taxon>Novosphingobium</taxon>
    </lineage>
</organism>
<accession>A0A7W6C762</accession>
<dbReference type="Proteomes" id="UP000561459">
    <property type="component" value="Unassembled WGS sequence"/>
</dbReference>
<dbReference type="SUPFAM" id="SSF50346">
    <property type="entry name" value="PRC-barrel domain"/>
    <property type="match status" value="1"/>
</dbReference>
<protein>
    <submittedName>
        <fullName evidence="2">Sporulation protein YlmC with PRC-barrel domain</fullName>
    </submittedName>
</protein>
<dbReference type="RefSeq" id="WP_183617390.1">
    <property type="nucleotide sequence ID" value="NZ_JACIDY010000006.1"/>
</dbReference>
<feature type="domain" description="PRC-barrel" evidence="1">
    <location>
        <begin position="15"/>
        <end position="88"/>
    </location>
</feature>
<name>A0A7W6C762_9SPHN</name>
<proteinExistence type="predicted"/>
<sequence>MTEPVAIGETDRLISSDKVEGTRVYNPRGDRLGFIRNFMVNKRSGQVEYAVMEFGGILGIGNEYYPLPWDLLSYDAKQGGYVVDLEKDKLEGAPRYNDGDPTWDEIYARQVYGHYGMTYPLF</sequence>
<dbReference type="PANTHER" id="PTHR36505">
    <property type="entry name" value="BLR1072 PROTEIN"/>
    <property type="match status" value="1"/>
</dbReference>
<dbReference type="EMBL" id="JACIDY010000006">
    <property type="protein sequence ID" value="MBB3940796.1"/>
    <property type="molecule type" value="Genomic_DNA"/>
</dbReference>
<keyword evidence="3" id="KW-1185">Reference proteome</keyword>
<evidence type="ECO:0000259" key="1">
    <source>
        <dbReference type="Pfam" id="PF05239"/>
    </source>
</evidence>
<dbReference type="Gene3D" id="2.30.30.240">
    <property type="entry name" value="PRC-barrel domain"/>
    <property type="match status" value="1"/>
</dbReference>
<dbReference type="Pfam" id="PF05239">
    <property type="entry name" value="PRC"/>
    <property type="match status" value="1"/>
</dbReference>
<gene>
    <name evidence="2" type="ORF">GGR39_002459</name>
</gene>
<comment type="caution">
    <text evidence="2">The sequence shown here is derived from an EMBL/GenBank/DDBJ whole genome shotgun (WGS) entry which is preliminary data.</text>
</comment>